<reference evidence="4" key="2">
    <citation type="submission" date="2014-03" db="EMBL/GenBank/DDBJ databases">
        <title>The whipworm genome and dual-species transcriptomics of an intimate host-pathogen interaction.</title>
        <authorList>
            <person name="Foth B.J."/>
            <person name="Tsai I.J."/>
            <person name="Reid A.J."/>
            <person name="Bancroft A.J."/>
            <person name="Nichol S."/>
            <person name="Tracey A."/>
            <person name="Holroyd N."/>
            <person name="Cotton J.A."/>
            <person name="Stanley E.J."/>
            <person name="Zarowiecki M."/>
            <person name="Liu J.Z."/>
            <person name="Huckvale T."/>
            <person name="Cooper P.J."/>
            <person name="Grencis R.K."/>
            <person name="Berriman M."/>
        </authorList>
    </citation>
    <scope>NUCLEOTIDE SEQUENCE [LARGE SCALE GENOMIC DNA]</scope>
</reference>
<comment type="subcellular location">
    <subcellularLocation>
        <location evidence="1">Nucleus</location>
    </subcellularLocation>
</comment>
<accession>A0A077Z4U4</accession>
<sequence length="66" mass="7417">MTRRSYKGGFKLEVVKIAKESNNAQAAKKYGVTLKVVIDWMSKEEALEKMPKKNAQDAQAPPHGRN</sequence>
<dbReference type="Pfam" id="PF09607">
    <property type="entry name" value="BrkDBD"/>
    <property type="match status" value="1"/>
</dbReference>
<evidence type="ECO:0000256" key="2">
    <source>
        <dbReference type="SAM" id="MobiDB-lite"/>
    </source>
</evidence>
<dbReference type="OrthoDB" id="2162928at2759"/>
<dbReference type="GO" id="GO:0005634">
    <property type="term" value="C:nucleus"/>
    <property type="evidence" value="ECO:0007669"/>
    <property type="project" value="UniProtKB-SubCell"/>
</dbReference>
<feature type="region of interest" description="Disordered" evidence="2">
    <location>
        <begin position="47"/>
        <end position="66"/>
    </location>
</feature>
<dbReference type="Proteomes" id="UP000030665">
    <property type="component" value="Unassembled WGS sequence"/>
</dbReference>
<evidence type="ECO:0000313" key="5">
    <source>
        <dbReference type="Proteomes" id="UP000030665"/>
    </source>
</evidence>
<keyword evidence="5" id="KW-1185">Reference proteome</keyword>
<evidence type="ECO:0000313" key="4">
    <source>
        <dbReference type="EMBL" id="CDW55121.1"/>
    </source>
</evidence>
<dbReference type="Gene3D" id="1.10.10.60">
    <property type="entry name" value="Homeodomain-like"/>
    <property type="match status" value="1"/>
</dbReference>
<dbReference type="InterPro" id="IPR009057">
    <property type="entry name" value="Homeodomain-like_sf"/>
</dbReference>
<dbReference type="InterPro" id="IPR018586">
    <property type="entry name" value="Brinker_DNA-bd"/>
</dbReference>
<protein>
    <submittedName>
        <fullName evidence="4">BrkDBD domain containing protein</fullName>
    </submittedName>
</protein>
<dbReference type="EMBL" id="HG805937">
    <property type="protein sequence ID" value="CDW55121.1"/>
    <property type="molecule type" value="Genomic_DNA"/>
</dbReference>
<feature type="domain" description="Brinker DNA-binding" evidence="3">
    <location>
        <begin position="2"/>
        <end position="47"/>
    </location>
</feature>
<evidence type="ECO:0000259" key="3">
    <source>
        <dbReference type="Pfam" id="PF09607"/>
    </source>
</evidence>
<proteinExistence type="predicted"/>
<name>A0A077Z4U4_TRITR</name>
<organism evidence="4 5">
    <name type="scientific">Trichuris trichiura</name>
    <name type="common">Whipworm</name>
    <name type="synonym">Trichocephalus trichiurus</name>
    <dbReference type="NCBI Taxonomy" id="36087"/>
    <lineage>
        <taxon>Eukaryota</taxon>
        <taxon>Metazoa</taxon>
        <taxon>Ecdysozoa</taxon>
        <taxon>Nematoda</taxon>
        <taxon>Enoplea</taxon>
        <taxon>Dorylaimia</taxon>
        <taxon>Trichinellida</taxon>
        <taxon>Trichuridae</taxon>
        <taxon>Trichuris</taxon>
    </lineage>
</organism>
<dbReference type="SUPFAM" id="SSF46689">
    <property type="entry name" value="Homeodomain-like"/>
    <property type="match status" value="1"/>
</dbReference>
<reference evidence="4" key="1">
    <citation type="submission" date="2014-01" db="EMBL/GenBank/DDBJ databases">
        <authorList>
            <person name="Aslett M."/>
        </authorList>
    </citation>
    <scope>NUCLEOTIDE SEQUENCE</scope>
</reference>
<dbReference type="AlphaFoldDB" id="A0A077Z4U4"/>
<gene>
    <name evidence="4" type="ORF">TTRE_0000339201</name>
</gene>
<evidence type="ECO:0000256" key="1">
    <source>
        <dbReference type="ARBA" id="ARBA00004123"/>
    </source>
</evidence>